<name>A0A445G854_GLYSO</name>
<keyword evidence="3" id="KW-1185">Reference proteome</keyword>
<evidence type="ECO:0000313" key="3">
    <source>
        <dbReference type="Proteomes" id="UP000289340"/>
    </source>
</evidence>
<dbReference type="EMBL" id="QZWG01000017">
    <property type="protein sequence ID" value="RZB57377.1"/>
    <property type="molecule type" value="Genomic_DNA"/>
</dbReference>
<evidence type="ECO:0000313" key="2">
    <source>
        <dbReference type="EMBL" id="RZB57377.1"/>
    </source>
</evidence>
<proteinExistence type="predicted"/>
<gene>
    <name evidence="2" type="ORF">D0Y65_046165</name>
</gene>
<comment type="caution">
    <text evidence="2">The sequence shown here is derived from an EMBL/GenBank/DDBJ whole genome shotgun (WGS) entry which is preliminary data.</text>
</comment>
<sequence>MNDNQRSGQGSFMIWFPQSMLQSANPILFHEFVDERSQSSNELLDKYTKLKSPQQRHNLRIKDISELDFSIIPKKELALPFHSHPHSTQSHRDEGTRIALTGIAP</sequence>
<accession>A0A445G854</accession>
<protein>
    <submittedName>
        <fullName evidence="2">Uncharacterized protein</fullName>
    </submittedName>
</protein>
<reference evidence="2 3" key="1">
    <citation type="submission" date="2018-09" db="EMBL/GenBank/DDBJ databases">
        <title>A high-quality reference genome of wild soybean provides a powerful tool to mine soybean genomes.</title>
        <authorList>
            <person name="Xie M."/>
            <person name="Chung C.Y.L."/>
            <person name="Li M.-W."/>
            <person name="Wong F.-L."/>
            <person name="Chan T.-F."/>
            <person name="Lam H.-M."/>
        </authorList>
    </citation>
    <scope>NUCLEOTIDE SEQUENCE [LARGE SCALE GENOMIC DNA]</scope>
    <source>
        <strain evidence="3">cv. W05</strain>
        <tissue evidence="2">Hypocotyl of etiolated seedlings</tissue>
    </source>
</reference>
<organism evidence="2 3">
    <name type="scientific">Glycine soja</name>
    <name type="common">Wild soybean</name>
    <dbReference type="NCBI Taxonomy" id="3848"/>
    <lineage>
        <taxon>Eukaryota</taxon>
        <taxon>Viridiplantae</taxon>
        <taxon>Streptophyta</taxon>
        <taxon>Embryophyta</taxon>
        <taxon>Tracheophyta</taxon>
        <taxon>Spermatophyta</taxon>
        <taxon>Magnoliopsida</taxon>
        <taxon>eudicotyledons</taxon>
        <taxon>Gunneridae</taxon>
        <taxon>Pentapetalae</taxon>
        <taxon>rosids</taxon>
        <taxon>fabids</taxon>
        <taxon>Fabales</taxon>
        <taxon>Fabaceae</taxon>
        <taxon>Papilionoideae</taxon>
        <taxon>50 kb inversion clade</taxon>
        <taxon>NPAAA clade</taxon>
        <taxon>indigoferoid/millettioid clade</taxon>
        <taxon>Phaseoleae</taxon>
        <taxon>Glycine</taxon>
        <taxon>Glycine subgen. Soja</taxon>
    </lineage>
</organism>
<dbReference type="Proteomes" id="UP000289340">
    <property type="component" value="Chromosome 17"/>
</dbReference>
<dbReference type="AlphaFoldDB" id="A0A445G854"/>
<evidence type="ECO:0000256" key="1">
    <source>
        <dbReference type="SAM" id="MobiDB-lite"/>
    </source>
</evidence>
<feature type="region of interest" description="Disordered" evidence="1">
    <location>
        <begin position="81"/>
        <end position="105"/>
    </location>
</feature>